<evidence type="ECO:0000256" key="1">
    <source>
        <dbReference type="ARBA" id="ARBA00001298"/>
    </source>
</evidence>
<protein>
    <recommendedName>
        <fullName evidence="4">dTDP-4-dehydrorhamnose 3,5-epimerase</fullName>
        <ecNumber evidence="3">5.1.3.13</ecNumber>
    </recommendedName>
    <alternativeName>
        <fullName evidence="6">Thymidine diphospho-4-keto-rhamnose 3,5-epimerase</fullName>
    </alternativeName>
    <alternativeName>
        <fullName evidence="5">dTDP-4-keto-6-deoxyglucose 3,5-epimerase</fullName>
    </alternativeName>
    <alternativeName>
        <fullName evidence="7">dTDP-6-deoxy-D-xylo-4-hexulose 3,5-epimerase</fullName>
    </alternativeName>
</protein>
<evidence type="ECO:0000256" key="2">
    <source>
        <dbReference type="ARBA" id="ARBA00001997"/>
    </source>
</evidence>
<dbReference type="InterPro" id="IPR011051">
    <property type="entry name" value="RmlC_Cupin_sf"/>
</dbReference>
<dbReference type="Gene3D" id="2.60.120.10">
    <property type="entry name" value="Jelly Rolls"/>
    <property type="match status" value="1"/>
</dbReference>
<dbReference type="RefSeq" id="WP_221406358.1">
    <property type="nucleotide sequence ID" value="NZ_FNHH01000027.1"/>
</dbReference>
<dbReference type="EMBL" id="FNHH01000027">
    <property type="protein sequence ID" value="SDM88694.1"/>
    <property type="molecule type" value="Genomic_DNA"/>
</dbReference>
<dbReference type="InterPro" id="IPR000888">
    <property type="entry name" value="RmlC-like"/>
</dbReference>
<comment type="catalytic activity">
    <reaction evidence="1">
        <text>dTDP-4-dehydro-6-deoxy-alpha-D-glucose = dTDP-4-dehydro-beta-L-rhamnose</text>
        <dbReference type="Rhea" id="RHEA:16969"/>
        <dbReference type="ChEBI" id="CHEBI:57649"/>
        <dbReference type="ChEBI" id="CHEBI:62830"/>
        <dbReference type="EC" id="5.1.3.13"/>
    </reaction>
</comment>
<evidence type="ECO:0000313" key="8">
    <source>
        <dbReference type="EMBL" id="SDM88694.1"/>
    </source>
</evidence>
<dbReference type="Pfam" id="PF00908">
    <property type="entry name" value="dTDP_sugar_isom"/>
    <property type="match status" value="1"/>
</dbReference>
<evidence type="ECO:0000256" key="4">
    <source>
        <dbReference type="ARBA" id="ARBA00019595"/>
    </source>
</evidence>
<organism evidence="8 9">
    <name type="scientific">Daejeonella rubra</name>
    <dbReference type="NCBI Taxonomy" id="990371"/>
    <lineage>
        <taxon>Bacteria</taxon>
        <taxon>Pseudomonadati</taxon>
        <taxon>Bacteroidota</taxon>
        <taxon>Sphingobacteriia</taxon>
        <taxon>Sphingobacteriales</taxon>
        <taxon>Sphingobacteriaceae</taxon>
        <taxon>Daejeonella</taxon>
    </lineage>
</organism>
<evidence type="ECO:0000256" key="6">
    <source>
        <dbReference type="ARBA" id="ARBA00031424"/>
    </source>
</evidence>
<name>A0A1G9WVN8_9SPHI</name>
<comment type="function">
    <text evidence="2">Catalyzes the epimerization of the C3' and C5'positions of dTDP-6-deoxy-D-xylo-4-hexulose, forming dTDP-6-deoxy-L-lyxo-4-hexulose.</text>
</comment>
<proteinExistence type="predicted"/>
<dbReference type="InterPro" id="IPR014710">
    <property type="entry name" value="RmlC-like_jellyroll"/>
</dbReference>
<sequence>MDILDGVSISELKIIPHPKGKIMHALKKSDINFEGFGEAYFSEILHGEIKGWKKHQQMVLNIVVPQGEIKFVLFDSREKSSTNGKFFSVLLGNNNYCRLTVPPGIWMAFQGVGNSINLLLNLASIEHHPQEAENRDLDFFKYKW</sequence>
<evidence type="ECO:0000256" key="7">
    <source>
        <dbReference type="ARBA" id="ARBA00033311"/>
    </source>
</evidence>
<evidence type="ECO:0000313" key="9">
    <source>
        <dbReference type="Proteomes" id="UP000199226"/>
    </source>
</evidence>
<dbReference type="Proteomes" id="UP000199226">
    <property type="component" value="Unassembled WGS sequence"/>
</dbReference>
<keyword evidence="9" id="KW-1185">Reference proteome</keyword>
<evidence type="ECO:0000256" key="5">
    <source>
        <dbReference type="ARBA" id="ARBA00029758"/>
    </source>
</evidence>
<evidence type="ECO:0000256" key="3">
    <source>
        <dbReference type="ARBA" id="ARBA00012098"/>
    </source>
</evidence>
<dbReference type="AlphaFoldDB" id="A0A1G9WVN8"/>
<dbReference type="STRING" id="990371.SAMN05421813_12733"/>
<dbReference type="EC" id="5.1.3.13" evidence="3"/>
<dbReference type="GO" id="GO:0008830">
    <property type="term" value="F:dTDP-4-dehydrorhamnose 3,5-epimerase activity"/>
    <property type="evidence" value="ECO:0007669"/>
    <property type="project" value="UniProtKB-EC"/>
</dbReference>
<accession>A0A1G9WVN8</accession>
<dbReference type="SUPFAM" id="SSF51182">
    <property type="entry name" value="RmlC-like cupins"/>
    <property type="match status" value="1"/>
</dbReference>
<gene>
    <name evidence="8" type="ORF">SAMN05421813_12733</name>
</gene>
<reference evidence="9" key="1">
    <citation type="submission" date="2016-10" db="EMBL/GenBank/DDBJ databases">
        <authorList>
            <person name="Varghese N."/>
            <person name="Submissions S."/>
        </authorList>
    </citation>
    <scope>NUCLEOTIDE SEQUENCE [LARGE SCALE GENOMIC DNA]</scope>
    <source>
        <strain evidence="9">DSM 24536</strain>
    </source>
</reference>